<feature type="domain" description="SusD-like N-terminal" evidence="7">
    <location>
        <begin position="22"/>
        <end position="228"/>
    </location>
</feature>
<evidence type="ECO:0000259" key="6">
    <source>
        <dbReference type="Pfam" id="PF07980"/>
    </source>
</evidence>
<gene>
    <name evidence="8" type="ORF">ABE541_14930</name>
</gene>
<dbReference type="Pfam" id="PF14322">
    <property type="entry name" value="SusD-like_3"/>
    <property type="match status" value="1"/>
</dbReference>
<keyword evidence="9" id="KW-1185">Reference proteome</keyword>
<comment type="similarity">
    <text evidence="2">Belongs to the SusD family.</text>
</comment>
<keyword evidence="5" id="KW-0998">Cell outer membrane</keyword>
<dbReference type="SUPFAM" id="SSF48452">
    <property type="entry name" value="TPR-like"/>
    <property type="match status" value="1"/>
</dbReference>
<protein>
    <submittedName>
        <fullName evidence="8">RagB/SusD family nutrient uptake outer membrane protein</fullName>
    </submittedName>
</protein>
<dbReference type="CDD" id="cd08977">
    <property type="entry name" value="SusD"/>
    <property type="match status" value="1"/>
</dbReference>
<comment type="caution">
    <text evidence="8">The sequence shown here is derived from an EMBL/GenBank/DDBJ whole genome shotgun (WGS) entry which is preliminary data.</text>
</comment>
<dbReference type="Gene3D" id="1.25.40.390">
    <property type="match status" value="1"/>
</dbReference>
<dbReference type="InterPro" id="IPR012944">
    <property type="entry name" value="SusD_RagB_dom"/>
</dbReference>
<evidence type="ECO:0000313" key="9">
    <source>
        <dbReference type="Proteomes" id="UP001409291"/>
    </source>
</evidence>
<evidence type="ECO:0000256" key="3">
    <source>
        <dbReference type="ARBA" id="ARBA00022729"/>
    </source>
</evidence>
<evidence type="ECO:0000259" key="7">
    <source>
        <dbReference type="Pfam" id="PF14322"/>
    </source>
</evidence>
<evidence type="ECO:0000256" key="4">
    <source>
        <dbReference type="ARBA" id="ARBA00023136"/>
    </source>
</evidence>
<keyword evidence="4" id="KW-0472">Membrane</keyword>
<dbReference type="InterPro" id="IPR033985">
    <property type="entry name" value="SusD-like_N"/>
</dbReference>
<feature type="domain" description="RagB/SusD" evidence="6">
    <location>
        <begin position="348"/>
        <end position="485"/>
    </location>
</feature>
<dbReference type="PROSITE" id="PS51257">
    <property type="entry name" value="PROKAR_LIPOPROTEIN"/>
    <property type="match status" value="1"/>
</dbReference>
<proteinExistence type="inferred from homology"/>
<evidence type="ECO:0000256" key="1">
    <source>
        <dbReference type="ARBA" id="ARBA00004442"/>
    </source>
</evidence>
<dbReference type="Proteomes" id="UP001409291">
    <property type="component" value="Unassembled WGS sequence"/>
</dbReference>
<evidence type="ECO:0000313" key="8">
    <source>
        <dbReference type="EMBL" id="MEN5378556.1"/>
    </source>
</evidence>
<dbReference type="EMBL" id="JBDJNQ010000007">
    <property type="protein sequence ID" value="MEN5378556.1"/>
    <property type="molecule type" value="Genomic_DNA"/>
</dbReference>
<sequence length="488" mass="55040">MKITNILFASTLLIGIVSCSKLDEKPESLLVSEQFYLNENQAVSAVNGTYRKLYESGQSIYNSLFQIGVEMATDDYEAGPRARNAHVRAISNLTHDASNDRMEQLWKQSYDAINASNQNIEYIALISPEKINDAIRKRLINEAKFLRALHYFNLVRWFGPVPLVLKPVTSLSTEELYVTKASEKEVYNQIIADLKDAENLPNYKSYGDNDKGRASSGAAKSILAKVYLTQQDWSNAKLKAQDVIDKEGYDLFPEFTDVFNIDKKNGIEHIFSAQFKGNSGYQGNSLASRSAPADIPGINGDYADAWHAEGGLYGTFSKQDKRLNITFTTGMISPVDGKYYALAKPQFNKYYDESVVGNQSQSSKNLPIIRYAEVLLILAEAENELNGSSSLAQTFLNKVRVRAATGDIEKNLSKDDFREAVFEERRKELTFEYQRWFDLARRGATYYVAKLKAAGKTNAAPRHIHFPTPQRELNLNPNLKQHPDWVNN</sequence>
<dbReference type="InterPro" id="IPR011990">
    <property type="entry name" value="TPR-like_helical_dom_sf"/>
</dbReference>
<accession>A0ABV0BV63</accession>
<organism evidence="8 9">
    <name type="scientific">Sphingobacterium kitahiroshimense</name>
    <dbReference type="NCBI Taxonomy" id="470446"/>
    <lineage>
        <taxon>Bacteria</taxon>
        <taxon>Pseudomonadati</taxon>
        <taxon>Bacteroidota</taxon>
        <taxon>Sphingobacteriia</taxon>
        <taxon>Sphingobacteriales</taxon>
        <taxon>Sphingobacteriaceae</taxon>
        <taxon>Sphingobacterium</taxon>
    </lineage>
</organism>
<name>A0ABV0BV63_9SPHI</name>
<dbReference type="Pfam" id="PF07980">
    <property type="entry name" value="SusD_RagB"/>
    <property type="match status" value="1"/>
</dbReference>
<comment type="subcellular location">
    <subcellularLocation>
        <location evidence="1">Cell outer membrane</location>
    </subcellularLocation>
</comment>
<evidence type="ECO:0000256" key="5">
    <source>
        <dbReference type="ARBA" id="ARBA00023237"/>
    </source>
</evidence>
<keyword evidence="3" id="KW-0732">Signal</keyword>
<reference evidence="8 9" key="1">
    <citation type="submission" date="2024-04" db="EMBL/GenBank/DDBJ databases">
        <title>WGS of bacteria from Torrens River.</title>
        <authorList>
            <person name="Wyrsch E.R."/>
            <person name="Drigo B."/>
        </authorList>
    </citation>
    <scope>NUCLEOTIDE SEQUENCE [LARGE SCALE GENOMIC DNA]</scope>
    <source>
        <strain evidence="8 9">TWI391</strain>
    </source>
</reference>
<evidence type="ECO:0000256" key="2">
    <source>
        <dbReference type="ARBA" id="ARBA00006275"/>
    </source>
</evidence>
<dbReference type="RefSeq" id="WP_315395357.1">
    <property type="nucleotide sequence ID" value="NZ_JBDJLH010000002.1"/>
</dbReference>